<dbReference type="InterPro" id="IPR013858">
    <property type="entry name" value="Peptidase_M10B_C"/>
</dbReference>
<comment type="subcellular location">
    <subcellularLocation>
        <location evidence="2">Secreted</location>
    </subcellularLocation>
</comment>
<dbReference type="Pfam" id="PF00413">
    <property type="entry name" value="Peptidase_M10"/>
    <property type="match status" value="1"/>
</dbReference>
<evidence type="ECO:0000256" key="2">
    <source>
        <dbReference type="ARBA" id="ARBA00004613"/>
    </source>
</evidence>
<evidence type="ECO:0000256" key="7">
    <source>
        <dbReference type="ARBA" id="ARBA00022737"/>
    </source>
</evidence>
<dbReference type="KEGG" id="bot:CIT37_24105"/>
<dbReference type="PROSITE" id="PS00330">
    <property type="entry name" value="HEMOLYSIN_CALCIUM"/>
    <property type="match status" value="1"/>
</dbReference>
<dbReference type="GO" id="GO:0005615">
    <property type="term" value="C:extracellular space"/>
    <property type="evidence" value="ECO:0007669"/>
    <property type="project" value="InterPro"/>
</dbReference>
<dbReference type="GO" id="GO:0005509">
    <property type="term" value="F:calcium ion binding"/>
    <property type="evidence" value="ECO:0007669"/>
    <property type="project" value="InterPro"/>
</dbReference>
<reference evidence="11 12" key="1">
    <citation type="journal article" date="2014" name="Int. J. Syst. Evol. Microbiol.">
        <title>Bradyrhizobium ottawaense sp. nov., a symbiotic nitrogen fixing bacterium from root nodules of soybeans in Canada.</title>
        <authorList>
            <person name="Yu X."/>
            <person name="Cloutier S."/>
            <person name="Tambong J.T."/>
            <person name="Bromfield E.S."/>
        </authorList>
    </citation>
    <scope>NUCLEOTIDE SEQUENCE [LARGE SCALE GENOMIC DNA]</scope>
    <source>
        <strain evidence="11 12">OO99</strain>
    </source>
</reference>
<organism evidence="11 12">
    <name type="scientific">Bradyrhizobium ottawaense</name>
    <dbReference type="NCBI Taxonomy" id="931866"/>
    <lineage>
        <taxon>Bacteria</taxon>
        <taxon>Pseudomonadati</taxon>
        <taxon>Pseudomonadota</taxon>
        <taxon>Alphaproteobacteria</taxon>
        <taxon>Hyphomicrobiales</taxon>
        <taxon>Nitrobacteraceae</taxon>
        <taxon>Bradyrhizobium</taxon>
    </lineage>
</organism>
<keyword evidence="9" id="KW-0862">Zinc</keyword>
<dbReference type="Pfam" id="PF07483">
    <property type="entry name" value="W_rich_C"/>
    <property type="match status" value="5"/>
</dbReference>
<dbReference type="AlphaFoldDB" id="A0A2U8PAU0"/>
<keyword evidence="8" id="KW-0378">Hydrolase</keyword>
<dbReference type="InterPro" id="IPR024079">
    <property type="entry name" value="MetalloPept_cat_dom_sf"/>
</dbReference>
<comment type="cofactor">
    <cofactor evidence="1">
        <name>Ca(2+)</name>
        <dbReference type="ChEBI" id="CHEBI:29108"/>
    </cofactor>
</comment>
<dbReference type="InterPro" id="IPR006026">
    <property type="entry name" value="Peptidase_Metallo"/>
</dbReference>
<reference evidence="11 12" key="2">
    <citation type="journal article" date="2017" name="Syst. Appl. Microbiol.">
        <title>Soybeans inoculated with root zone soils of Canadian native legumes harbour diverse and novel Bradyrhizobium spp. that possess agricultural potential.</title>
        <authorList>
            <person name="Bromfield E.S.P."/>
            <person name="Cloutier S."/>
            <person name="Tambong J.T."/>
            <person name="Tran Thi T.V."/>
        </authorList>
    </citation>
    <scope>NUCLEOTIDE SEQUENCE [LARGE SCALE GENOMIC DNA]</scope>
    <source>
        <strain evidence="11 12">OO99</strain>
    </source>
</reference>
<sequence length="1118" mass="114115">MATAVNVSATNNAEIDGLLSGYKWTGTITYSFPDASSDYPNPYYGGSSEPTTSGFSSAPTQIQAAINYAIGLILSYTNADVQYAGTNGADIMIAQSPAANPTAYAYYPGNYASGGDIWFGTQYNFSLAKLGNYYFTTALHELGHAFGLKHSQEAGGPANVAVPSAHDDSEYTVMSYRSYVGGSTTSGYTNEAYGYSQTYMANDILALQTMYGADYTTQSGSTVYTWNPTTGQEFINGVGQLAPGGGVGGSANRIYETVWDGGGVDTYDLSNYTTSLSINLNPGASSVFSSVQLAYLGNGHYASGNVYNAYLYGGDARSYIDNAIGGSGNDAIVGNAIANTLNGGGGNDTITGGAGNDTIIGGSGTDTAVYSGSRANYTVSYNAATQTFTLTDLRSGSPDGTDTVTGVEYFQFGGVAVASSTLVPTAVEAFGSTSVVLTNGNYYLNNISTGAGPVLKFGGAVVNVADYGTWSVIAAEQVSGGGYDVVWKNSANAHYSVWSTDSTGNFLTTLAAAPEVLGTDASLQALEPTLQQDLNGDGTTGVPGVVVVSGATVEAFGSTKTVLSGGNYYLADISTGTGPTLKYAGATVIAANFGTWSVIAAEQVAGGGYDVVWKNSANAHYSVWSTDSTGNFQTTLAAAPEVLGTDASLQALEPTLHQDLNGDGTTGVPVVPVASGVTVEAFGSTKTVLSGGNYYLTDISSGTGPVLKYAGATVIAANFGTWSVIAAEQVAGGGYDVVWKNSANAHYSVWSTDSSGNFLTTLAAAPEVLGTDASLQALEPTLHQDLNGDGTTGVPVVSGVTVEALGSTKTVLSGGNYYLTDISSGTGPTLKYAGATVIAANFGTWSVIAAEQVSGGGYDVVWKNSANAHYSVWSTDSTGNFQTTLAAAPEVLGTDASLQALEPTLHQDLNGDGTTGVPILGGVTVEALGSTKTILSGGNYYLADISTGTGPVLKYAGATVIAANFGTWSVTAAEQVSGGGYDVVWKNSANAHYSVWSTDSTGNFLTTLAAAPEVLGNDPSLKALEPTLHQDLNGDGAVGAAPPATAGLGTSGDGFAFNFTESGISSAVPSELPDAMPAPASTQTAEQWTQPAGSHDAAVIDILTEFFHNLHEHGFLLS</sequence>
<keyword evidence="6" id="KW-0479">Metal-binding</keyword>
<dbReference type="EMBL" id="CP029425">
    <property type="protein sequence ID" value="AWL94893.1"/>
    <property type="molecule type" value="Genomic_DNA"/>
</dbReference>
<dbReference type="GO" id="GO:0006508">
    <property type="term" value="P:proteolysis"/>
    <property type="evidence" value="ECO:0007669"/>
    <property type="project" value="UniProtKB-KW"/>
</dbReference>
<dbReference type="Proteomes" id="UP000215703">
    <property type="component" value="Chromosome"/>
</dbReference>
<evidence type="ECO:0000313" key="11">
    <source>
        <dbReference type="EMBL" id="AWL94893.1"/>
    </source>
</evidence>
<feature type="domain" description="Peptidase metallopeptidase" evidence="10">
    <location>
        <begin position="20"/>
        <end position="195"/>
    </location>
</feature>
<dbReference type="GO" id="GO:0008270">
    <property type="term" value="F:zinc ion binding"/>
    <property type="evidence" value="ECO:0007669"/>
    <property type="project" value="InterPro"/>
</dbReference>
<dbReference type="InterPro" id="IPR001343">
    <property type="entry name" value="Hemolysn_Ca-bd"/>
</dbReference>
<dbReference type="InterPro" id="IPR018511">
    <property type="entry name" value="Hemolysin-typ_Ca-bd_CS"/>
</dbReference>
<keyword evidence="4" id="KW-0964">Secreted</keyword>
<evidence type="ECO:0000256" key="8">
    <source>
        <dbReference type="ARBA" id="ARBA00022801"/>
    </source>
</evidence>
<dbReference type="SUPFAM" id="SSF51120">
    <property type="entry name" value="beta-Roll"/>
    <property type="match status" value="1"/>
</dbReference>
<keyword evidence="5 11" id="KW-0645">Protease</keyword>
<dbReference type="GO" id="GO:0004222">
    <property type="term" value="F:metalloendopeptidase activity"/>
    <property type="evidence" value="ECO:0007669"/>
    <property type="project" value="InterPro"/>
</dbReference>
<dbReference type="GO" id="GO:0031012">
    <property type="term" value="C:extracellular matrix"/>
    <property type="evidence" value="ECO:0007669"/>
    <property type="project" value="InterPro"/>
</dbReference>
<dbReference type="RefSeq" id="WP_095425679.1">
    <property type="nucleotide sequence ID" value="NZ_CP029425.2"/>
</dbReference>
<dbReference type="InterPro" id="IPR034033">
    <property type="entry name" value="Serralysin-like"/>
</dbReference>
<evidence type="ECO:0000256" key="5">
    <source>
        <dbReference type="ARBA" id="ARBA00022670"/>
    </source>
</evidence>
<gene>
    <name evidence="11" type="ORF">CIT37_24105</name>
</gene>
<evidence type="ECO:0000256" key="1">
    <source>
        <dbReference type="ARBA" id="ARBA00001913"/>
    </source>
</evidence>
<dbReference type="InterPro" id="IPR011049">
    <property type="entry name" value="Serralysin-like_metalloprot_C"/>
</dbReference>
<evidence type="ECO:0000313" key="12">
    <source>
        <dbReference type="Proteomes" id="UP000215703"/>
    </source>
</evidence>
<dbReference type="Gene3D" id="3.40.390.10">
    <property type="entry name" value="Collagenase (Catalytic Domain)"/>
    <property type="match status" value="1"/>
</dbReference>
<dbReference type="SMART" id="SM00235">
    <property type="entry name" value="ZnMc"/>
    <property type="match status" value="1"/>
</dbReference>
<evidence type="ECO:0000256" key="3">
    <source>
        <dbReference type="ARBA" id="ARBA00009490"/>
    </source>
</evidence>
<dbReference type="Pfam" id="PF00353">
    <property type="entry name" value="HemolysinCabind"/>
    <property type="match status" value="1"/>
</dbReference>
<comment type="similarity">
    <text evidence="3">Belongs to the peptidase M10B family.</text>
</comment>
<evidence type="ECO:0000259" key="10">
    <source>
        <dbReference type="SMART" id="SM00235"/>
    </source>
</evidence>
<accession>A0A2U8PAU0</accession>
<dbReference type="CDD" id="cd04277">
    <property type="entry name" value="ZnMc_serralysin_like"/>
    <property type="match status" value="1"/>
</dbReference>
<name>A0A2U8PAU0_9BRAD</name>
<dbReference type="Gene3D" id="2.150.10.10">
    <property type="entry name" value="Serralysin-like metalloprotease, C-terminal"/>
    <property type="match status" value="1"/>
</dbReference>
<dbReference type="SUPFAM" id="SSF55486">
    <property type="entry name" value="Metalloproteases ('zincins'), catalytic domain"/>
    <property type="match status" value="1"/>
</dbReference>
<dbReference type="InterPro" id="IPR011121">
    <property type="entry name" value="Trp-rich_dom"/>
</dbReference>
<protein>
    <submittedName>
        <fullName evidence="11">Protease</fullName>
    </submittedName>
</protein>
<keyword evidence="7" id="KW-0677">Repeat</keyword>
<evidence type="ECO:0000256" key="6">
    <source>
        <dbReference type="ARBA" id="ARBA00022723"/>
    </source>
</evidence>
<dbReference type="GeneID" id="92965714"/>
<dbReference type="PRINTS" id="PR00313">
    <property type="entry name" value="CABNDNGRPT"/>
</dbReference>
<evidence type="ECO:0000256" key="9">
    <source>
        <dbReference type="ARBA" id="ARBA00022833"/>
    </source>
</evidence>
<proteinExistence type="inferred from homology"/>
<dbReference type="InterPro" id="IPR001818">
    <property type="entry name" value="Pept_M10_metallopeptidase"/>
</dbReference>
<evidence type="ECO:0000256" key="4">
    <source>
        <dbReference type="ARBA" id="ARBA00022525"/>
    </source>
</evidence>
<dbReference type="Pfam" id="PF08548">
    <property type="entry name" value="Peptidase_M10_C"/>
    <property type="match status" value="1"/>
</dbReference>